<dbReference type="RefSeq" id="XP_009022577.1">
    <property type="nucleotide sequence ID" value="XM_009024329.1"/>
</dbReference>
<dbReference type="GeneID" id="20214063"/>
<dbReference type="OMA" id="CICHHKQ"/>
<dbReference type="PANTHER" id="PTHR10166">
    <property type="entry name" value="VOLTAGE-DEPENDENT CALCIUM CHANNEL SUBUNIT ALPHA-2/DELTA-RELATED"/>
    <property type="match status" value="1"/>
</dbReference>
<comment type="subcellular location">
    <subcellularLocation>
        <location evidence="1">Membrane</location>
        <topology evidence="1">Single-pass type I membrane protein</topology>
    </subcellularLocation>
</comment>
<dbReference type="InterPro" id="IPR002035">
    <property type="entry name" value="VWF_A"/>
</dbReference>
<evidence type="ECO:0000259" key="14">
    <source>
        <dbReference type="PROSITE" id="PS50234"/>
    </source>
</evidence>
<evidence type="ECO:0000313" key="16">
    <source>
        <dbReference type="EnsemblMetazoa" id="HelroP67485"/>
    </source>
</evidence>
<keyword evidence="12" id="KW-0325">Glycoprotein</keyword>
<dbReference type="PROSITE" id="PS50234">
    <property type="entry name" value="VWFA"/>
    <property type="match status" value="1"/>
</dbReference>
<dbReference type="Proteomes" id="UP000015101">
    <property type="component" value="Unassembled WGS sequence"/>
</dbReference>
<evidence type="ECO:0000256" key="5">
    <source>
        <dbReference type="ARBA" id="ARBA00022692"/>
    </source>
</evidence>
<keyword evidence="4" id="KW-0107">Calcium channel</keyword>
<dbReference type="SUPFAM" id="SSF53300">
    <property type="entry name" value="vWA-like"/>
    <property type="match status" value="1"/>
</dbReference>
<dbReference type="EMBL" id="AMQM01001027">
    <property type="status" value="NOT_ANNOTATED_CDS"/>
    <property type="molecule type" value="Genomic_DNA"/>
</dbReference>
<keyword evidence="7" id="KW-0106">Calcium</keyword>
<dbReference type="EnsemblMetazoa" id="HelroT67485">
    <property type="protein sequence ID" value="HelroP67485"/>
    <property type="gene ID" value="HelroG67485"/>
</dbReference>
<dbReference type="Pfam" id="PF00092">
    <property type="entry name" value="VWA"/>
    <property type="match status" value="1"/>
</dbReference>
<keyword evidence="2" id="KW-0813">Transport</keyword>
<dbReference type="Pfam" id="PF08399">
    <property type="entry name" value="VWA_N"/>
    <property type="match status" value="1"/>
</dbReference>
<evidence type="ECO:0000256" key="1">
    <source>
        <dbReference type="ARBA" id="ARBA00004479"/>
    </source>
</evidence>
<dbReference type="OrthoDB" id="10054666at2759"/>
<evidence type="ECO:0000256" key="3">
    <source>
        <dbReference type="ARBA" id="ARBA00022568"/>
    </source>
</evidence>
<dbReference type="eggNOG" id="KOG2353">
    <property type="taxonomic scope" value="Eukaryota"/>
</dbReference>
<reference evidence="15 17" key="2">
    <citation type="journal article" date="2013" name="Nature">
        <title>Insights into bilaterian evolution from three spiralian genomes.</title>
        <authorList>
            <person name="Simakov O."/>
            <person name="Marletaz F."/>
            <person name="Cho S.J."/>
            <person name="Edsinger-Gonzales E."/>
            <person name="Havlak P."/>
            <person name="Hellsten U."/>
            <person name="Kuo D.H."/>
            <person name="Larsson T."/>
            <person name="Lv J."/>
            <person name="Arendt D."/>
            <person name="Savage R."/>
            <person name="Osoegawa K."/>
            <person name="de Jong P."/>
            <person name="Grimwood J."/>
            <person name="Chapman J.A."/>
            <person name="Shapiro H."/>
            <person name="Aerts A."/>
            <person name="Otillar R.P."/>
            <person name="Terry A.Y."/>
            <person name="Boore J.L."/>
            <person name="Grigoriev I.V."/>
            <person name="Lindberg D.R."/>
            <person name="Seaver E.C."/>
            <person name="Weisblat D.A."/>
            <person name="Putnam N.H."/>
            <person name="Rokhsar D.S."/>
        </authorList>
    </citation>
    <scope>NUCLEOTIDE SEQUENCE</scope>
</reference>
<keyword evidence="11" id="KW-0472">Membrane</keyword>
<dbReference type="HOGENOM" id="CLU_004660_3_0_1"/>
<name>T1FZ15_HELRO</name>
<keyword evidence="3" id="KW-0109">Calcium transport</keyword>
<proteinExistence type="predicted"/>
<evidence type="ECO:0000256" key="10">
    <source>
        <dbReference type="ARBA" id="ARBA00023065"/>
    </source>
</evidence>
<keyword evidence="10" id="KW-0406">Ion transport</keyword>
<keyword evidence="5" id="KW-0812">Transmembrane</keyword>
<evidence type="ECO:0000256" key="7">
    <source>
        <dbReference type="ARBA" id="ARBA00022837"/>
    </source>
</evidence>
<sequence>VNLTQSTVHVPTNVYDESASVLNGVAFSEALDDVFNSNRKSFSTISWQFYCSFVGFFRIYPGISWGNSDEADQFDCRTRLWYIQAATSSKDVIILVDTSGSMTGLRIEIAKSTVIKILDTFNEDDYFNVISFSDEPDYFEPCYNNSLVQATVRNKQIFTKVLCSLFTSYVVKLYKIFNIYLKNNFNSLGSKCNKVIMLITDGSPSDFREVFEKYNFPDKKVRVFTYLIGREIRDTTQLKWMACNNKGQLMCYFSHISTLADVYEHVQDYIRVLSRPLVIGRYPQKVWTNIYGNERTNELTTTVAMPVYDIKNASYNDGNLLGVIGTDMLLDVLTNVLPKHQLGVQNYPFAITNNGFIIFHPDHRPYHNGKLKPNYNNLDISEVEFIDDGKIRQSMVKGETGKTRLRVKVALDEMVTHE</sequence>
<dbReference type="InterPro" id="IPR036465">
    <property type="entry name" value="vWFA_dom_sf"/>
</dbReference>
<feature type="domain" description="VWFA" evidence="14">
    <location>
        <begin position="91"/>
        <end position="273"/>
    </location>
</feature>
<dbReference type="Gene3D" id="3.40.50.410">
    <property type="entry name" value="von Willebrand factor, type A domain"/>
    <property type="match status" value="1"/>
</dbReference>
<dbReference type="EMBL" id="KB097143">
    <property type="protein sequence ID" value="ESN98652.1"/>
    <property type="molecule type" value="Genomic_DNA"/>
</dbReference>
<evidence type="ECO:0000256" key="13">
    <source>
        <dbReference type="ARBA" id="ARBA00023303"/>
    </source>
</evidence>
<dbReference type="KEGG" id="hro:HELRODRAFT_67485"/>
<evidence type="ECO:0000313" key="15">
    <source>
        <dbReference type="EMBL" id="ESN98652.1"/>
    </source>
</evidence>
<keyword evidence="8" id="KW-0851">Voltage-gated channel</keyword>
<dbReference type="FunFam" id="3.40.50.410:FF:000007">
    <property type="entry name" value="Calcium voltage-gated channel auxiliary subunit alpha2delta 3"/>
    <property type="match status" value="1"/>
</dbReference>
<evidence type="ECO:0000256" key="12">
    <source>
        <dbReference type="ARBA" id="ARBA00023180"/>
    </source>
</evidence>
<protein>
    <recommendedName>
        <fullName evidence="14">VWFA domain-containing protein</fullName>
    </recommendedName>
</protein>
<dbReference type="GO" id="GO:0034702">
    <property type="term" value="C:monoatomic ion channel complex"/>
    <property type="evidence" value="ECO:0007669"/>
    <property type="project" value="UniProtKB-KW"/>
</dbReference>
<dbReference type="SMART" id="SM00327">
    <property type="entry name" value="VWA"/>
    <property type="match status" value="1"/>
</dbReference>
<keyword evidence="6" id="KW-0732">Signal</keyword>
<keyword evidence="9" id="KW-1133">Transmembrane helix</keyword>
<dbReference type="GO" id="GO:0005262">
    <property type="term" value="F:calcium channel activity"/>
    <property type="evidence" value="ECO:0007669"/>
    <property type="project" value="UniProtKB-KW"/>
</dbReference>
<keyword evidence="13" id="KW-0407">Ion channel</keyword>
<evidence type="ECO:0000256" key="11">
    <source>
        <dbReference type="ARBA" id="ARBA00023136"/>
    </source>
</evidence>
<evidence type="ECO:0000256" key="6">
    <source>
        <dbReference type="ARBA" id="ARBA00022729"/>
    </source>
</evidence>
<dbReference type="PANTHER" id="PTHR10166:SF37">
    <property type="entry name" value="STOLID, ISOFORM H"/>
    <property type="match status" value="1"/>
</dbReference>
<keyword evidence="17" id="KW-1185">Reference proteome</keyword>
<reference evidence="17" key="1">
    <citation type="submission" date="2012-12" db="EMBL/GenBank/DDBJ databases">
        <authorList>
            <person name="Hellsten U."/>
            <person name="Grimwood J."/>
            <person name="Chapman J.A."/>
            <person name="Shapiro H."/>
            <person name="Aerts A."/>
            <person name="Otillar R.P."/>
            <person name="Terry A.Y."/>
            <person name="Boore J.L."/>
            <person name="Simakov O."/>
            <person name="Marletaz F."/>
            <person name="Cho S.-J."/>
            <person name="Edsinger-Gonzales E."/>
            <person name="Havlak P."/>
            <person name="Kuo D.-H."/>
            <person name="Larsson T."/>
            <person name="Lv J."/>
            <person name="Arendt D."/>
            <person name="Savage R."/>
            <person name="Osoegawa K."/>
            <person name="de Jong P."/>
            <person name="Lindberg D.R."/>
            <person name="Seaver E.C."/>
            <person name="Weisblat D.A."/>
            <person name="Putnam N.H."/>
            <person name="Grigoriev I.V."/>
            <person name="Rokhsar D.S."/>
        </authorList>
    </citation>
    <scope>NUCLEOTIDE SEQUENCE</scope>
</reference>
<dbReference type="Gene3D" id="3.30.450.20">
    <property type="entry name" value="PAS domain"/>
    <property type="match status" value="1"/>
</dbReference>
<accession>T1FZ15</accession>
<dbReference type="AlphaFoldDB" id="T1FZ15"/>
<reference evidence="16" key="3">
    <citation type="submission" date="2015-06" db="UniProtKB">
        <authorList>
            <consortium name="EnsemblMetazoa"/>
        </authorList>
    </citation>
    <scope>IDENTIFICATION</scope>
</reference>
<evidence type="ECO:0000256" key="4">
    <source>
        <dbReference type="ARBA" id="ARBA00022673"/>
    </source>
</evidence>
<dbReference type="STRING" id="6412.T1FZ15"/>
<dbReference type="InParanoid" id="T1FZ15"/>
<organism evidence="16 17">
    <name type="scientific">Helobdella robusta</name>
    <name type="common">Californian leech</name>
    <dbReference type="NCBI Taxonomy" id="6412"/>
    <lineage>
        <taxon>Eukaryota</taxon>
        <taxon>Metazoa</taxon>
        <taxon>Spiralia</taxon>
        <taxon>Lophotrochozoa</taxon>
        <taxon>Annelida</taxon>
        <taxon>Clitellata</taxon>
        <taxon>Hirudinea</taxon>
        <taxon>Rhynchobdellida</taxon>
        <taxon>Glossiphoniidae</taxon>
        <taxon>Helobdella</taxon>
    </lineage>
</organism>
<dbReference type="InterPro" id="IPR013608">
    <property type="entry name" value="VWA_N"/>
</dbReference>
<evidence type="ECO:0000256" key="8">
    <source>
        <dbReference type="ARBA" id="ARBA00022882"/>
    </source>
</evidence>
<dbReference type="CTD" id="20214063"/>
<evidence type="ECO:0000256" key="2">
    <source>
        <dbReference type="ARBA" id="ARBA00022448"/>
    </source>
</evidence>
<dbReference type="InterPro" id="IPR051173">
    <property type="entry name" value="Ca_channel_alpha-2/delta"/>
</dbReference>
<evidence type="ECO:0000313" key="17">
    <source>
        <dbReference type="Proteomes" id="UP000015101"/>
    </source>
</evidence>
<evidence type="ECO:0000256" key="9">
    <source>
        <dbReference type="ARBA" id="ARBA00022989"/>
    </source>
</evidence>
<gene>
    <name evidence="16" type="primary">20214063</name>
    <name evidence="15" type="ORF">HELRODRAFT_67485</name>
</gene>